<protein>
    <submittedName>
        <fullName evidence="1">Phosphonatase-like hydrolase</fullName>
    </submittedName>
</protein>
<proteinExistence type="predicted"/>
<dbReference type="EMBL" id="BAAAQD010000048">
    <property type="protein sequence ID" value="GAA1572167.1"/>
    <property type="molecule type" value="Genomic_DNA"/>
</dbReference>
<accession>A0ABP4P3E2</accession>
<dbReference type="InterPro" id="IPR050155">
    <property type="entry name" value="HAD-like_hydrolase_sf"/>
</dbReference>
<keyword evidence="2" id="KW-1185">Reference proteome</keyword>
<dbReference type="Pfam" id="PF00702">
    <property type="entry name" value="Hydrolase"/>
    <property type="match status" value="1"/>
</dbReference>
<organism evidence="1 2">
    <name type="scientific">Dactylosporangium maewongense</name>
    <dbReference type="NCBI Taxonomy" id="634393"/>
    <lineage>
        <taxon>Bacteria</taxon>
        <taxon>Bacillati</taxon>
        <taxon>Actinomycetota</taxon>
        <taxon>Actinomycetes</taxon>
        <taxon>Micromonosporales</taxon>
        <taxon>Micromonosporaceae</taxon>
        <taxon>Dactylosporangium</taxon>
    </lineage>
</organism>
<evidence type="ECO:0000313" key="1">
    <source>
        <dbReference type="EMBL" id="GAA1572167.1"/>
    </source>
</evidence>
<dbReference type="InterPro" id="IPR006439">
    <property type="entry name" value="HAD-SF_hydro_IA"/>
</dbReference>
<dbReference type="InterPro" id="IPR036412">
    <property type="entry name" value="HAD-like_sf"/>
</dbReference>
<name>A0ABP4P3E2_9ACTN</name>
<gene>
    <name evidence="1" type="ORF">GCM10009827_112730</name>
</gene>
<dbReference type="Gene3D" id="3.40.50.1000">
    <property type="entry name" value="HAD superfamily/HAD-like"/>
    <property type="match status" value="1"/>
</dbReference>
<comment type="caution">
    <text evidence="1">The sequence shown here is derived from an EMBL/GenBank/DDBJ whole genome shotgun (WGS) entry which is preliminary data.</text>
</comment>
<dbReference type="PANTHER" id="PTHR43434">
    <property type="entry name" value="PHOSPHOGLYCOLATE PHOSPHATASE"/>
    <property type="match status" value="1"/>
</dbReference>
<dbReference type="SFLD" id="SFLDG01129">
    <property type="entry name" value="C1.5:_HAD__Beta-PGM__Phosphata"/>
    <property type="match status" value="1"/>
</dbReference>
<dbReference type="SFLD" id="SFLDS00003">
    <property type="entry name" value="Haloacid_Dehalogenase"/>
    <property type="match status" value="1"/>
</dbReference>
<dbReference type="NCBIfam" id="TIGR01509">
    <property type="entry name" value="HAD-SF-IA-v3"/>
    <property type="match status" value="1"/>
</dbReference>
<reference evidence="2" key="1">
    <citation type="journal article" date="2019" name="Int. J. Syst. Evol. Microbiol.">
        <title>The Global Catalogue of Microorganisms (GCM) 10K type strain sequencing project: providing services to taxonomists for standard genome sequencing and annotation.</title>
        <authorList>
            <consortium name="The Broad Institute Genomics Platform"/>
            <consortium name="The Broad Institute Genome Sequencing Center for Infectious Disease"/>
            <person name="Wu L."/>
            <person name="Ma J."/>
        </authorList>
    </citation>
    <scope>NUCLEOTIDE SEQUENCE [LARGE SCALE GENOMIC DNA]</scope>
    <source>
        <strain evidence="2">JCM 15933</strain>
    </source>
</reference>
<dbReference type="PANTHER" id="PTHR43434:SF19">
    <property type="entry name" value="PHOSPHONOACETALDEHYDE HYDROLASE"/>
    <property type="match status" value="1"/>
</dbReference>
<sequence length="231" mass="23805">MGNENMRFETVVLDLAGTTVVDDGLVELGFERAFDRVLPGDPGRAAAVEHVRATMGQSKIEVFRALADEATAQRLNQAFEQAYAELVEEGRCTPIPGAEKAVRELRERGLAVVFTTGFGRATADAVVGALGWRDLADAVLTPADAGRGRPAPDLNLTALLRTGAGSVDALVVVGDTESDAASGVAAGAGLVVGVLTGGRAEPALRAAGAQHVLGSVIQLPALIDAVIDGRR</sequence>
<dbReference type="InterPro" id="IPR023214">
    <property type="entry name" value="HAD_sf"/>
</dbReference>
<dbReference type="SUPFAM" id="SSF56784">
    <property type="entry name" value="HAD-like"/>
    <property type="match status" value="1"/>
</dbReference>
<dbReference type="Proteomes" id="UP001501470">
    <property type="component" value="Unassembled WGS sequence"/>
</dbReference>
<evidence type="ECO:0000313" key="2">
    <source>
        <dbReference type="Proteomes" id="UP001501470"/>
    </source>
</evidence>